<dbReference type="Proteomes" id="UP000332933">
    <property type="component" value="Unassembled WGS sequence"/>
</dbReference>
<dbReference type="OrthoDB" id="10326713at2759"/>
<evidence type="ECO:0000313" key="4">
    <source>
        <dbReference type="EMBL" id="VFU00857.1"/>
    </source>
</evidence>
<dbReference type="EMBL" id="VJMH01007374">
    <property type="protein sequence ID" value="KAF0683746.1"/>
    <property type="molecule type" value="Genomic_DNA"/>
</dbReference>
<evidence type="ECO:0000313" key="3">
    <source>
        <dbReference type="EMBL" id="KAF0683746.1"/>
    </source>
</evidence>
<dbReference type="PANTHER" id="PTHR36234:SF5">
    <property type="entry name" value="LYSYL ENDOPEPTIDASE"/>
    <property type="match status" value="1"/>
</dbReference>
<dbReference type="InterPro" id="IPR043504">
    <property type="entry name" value="Peptidase_S1_PA_chymotrypsin"/>
</dbReference>
<feature type="chain" id="PRO_5036116635" evidence="2">
    <location>
        <begin position="18"/>
        <end position="669"/>
    </location>
</feature>
<dbReference type="SUPFAM" id="SSF50494">
    <property type="entry name" value="Trypsin-like serine proteases"/>
    <property type="match status" value="1"/>
</dbReference>
<feature type="signal peptide" evidence="2">
    <location>
        <begin position="1"/>
        <end position="17"/>
    </location>
</feature>
<dbReference type="PANTHER" id="PTHR36234">
    <property type="entry name" value="LYSYL ENDOPEPTIDASE"/>
    <property type="match status" value="1"/>
</dbReference>
<keyword evidence="5" id="KW-1185">Reference proteome</keyword>
<sequence length="669" mass="70855">MVTRGIATLVLFVYVLAGPPSRVIVQAQPPISVSLGAGYRVDNRLLQPTNLSAVLWRSASIFQSDAVAIRVHFANLSLPPGLSLVARTLANHATNLSSYFLSSAVANVHSPRLFARFITLELIVDALVLTNGTRMSSAATNTLFSSSVSPLAVVVDKYDYVTSTDTASTSSYLEQGCGTVDSSQHAVCAYDPTTLATMYTYSRAVVRIVVALRNGGTASCTGWLWGSAGHVLTTSHCVGTSDWHAVVVADLRLGSVDDARTAQFEFAADAPWCQSSLSVTCGGVTEAITSTWITSNSALDYTLLRLPPSFTSLVQRYGYLRATTEAPAVGTPIYIPQHPRGGCKLVSATTDKGNRTTIRGVNGKGCDLQDGYFRGGVVYDSDTDRGSSGAPVLHADTHAVVALHYCGGEACQNAGIPLAKIIADLNVSGVPLPPDGLASSPPPPLVAYADPRLATPDDWSHTNLAYRSPPLQGVVRRLGNPKKPYLTSVDIVEVTVTVPTQVIVDVLASEFDPESLACFDLVHDCRITSFQATLYIFSKFKNVTYKAYSNAGVTRARFPYEGRLDGSIASADPYLVADLPPGTHVVAIGGMGLGLNDAIAGVNTYRYVDLLEGNTVNSDATASAAYQLTISSSAPITLWRPPPTQSMSTVPNCTWAQVEATCAGDATTQ</sequence>
<keyword evidence="1" id="KW-0843">Virulence</keyword>
<dbReference type="InterPro" id="IPR009003">
    <property type="entry name" value="Peptidase_S1_PA"/>
</dbReference>
<evidence type="ECO:0000256" key="1">
    <source>
        <dbReference type="ARBA" id="ARBA00023026"/>
    </source>
</evidence>
<evidence type="ECO:0000313" key="5">
    <source>
        <dbReference type="Proteomes" id="UP000332933"/>
    </source>
</evidence>
<dbReference type="EMBL" id="CAADRA010007400">
    <property type="protein sequence ID" value="VFU00857.1"/>
    <property type="molecule type" value="Genomic_DNA"/>
</dbReference>
<dbReference type="Gene3D" id="2.40.10.10">
    <property type="entry name" value="Trypsin-like serine proteases"/>
    <property type="match status" value="2"/>
</dbReference>
<reference evidence="3" key="2">
    <citation type="submission" date="2019-06" db="EMBL/GenBank/DDBJ databases">
        <title>Genomics analysis of Aphanomyces spp. identifies a new class of oomycete effector associated with host adaptation.</title>
        <authorList>
            <person name="Gaulin E."/>
        </authorList>
    </citation>
    <scope>NUCLEOTIDE SEQUENCE</scope>
    <source>
        <strain evidence="3">CBS 578.67</strain>
    </source>
</reference>
<evidence type="ECO:0000256" key="2">
    <source>
        <dbReference type="SAM" id="SignalP"/>
    </source>
</evidence>
<gene>
    <name evidence="4" type="primary">Aste57867_24216</name>
    <name evidence="3" type="ORF">As57867_024141</name>
    <name evidence="4" type="ORF">ASTE57867_24216</name>
</gene>
<keyword evidence="2" id="KW-0732">Signal</keyword>
<accession>A0A485LRF2</accession>
<reference evidence="4 5" key="1">
    <citation type="submission" date="2019-03" db="EMBL/GenBank/DDBJ databases">
        <authorList>
            <person name="Gaulin E."/>
            <person name="Dumas B."/>
        </authorList>
    </citation>
    <scope>NUCLEOTIDE SEQUENCE [LARGE SCALE GENOMIC DNA]</scope>
    <source>
        <strain evidence="4">CBS 568.67</strain>
    </source>
</reference>
<name>A0A485LRF2_9STRA</name>
<dbReference type="AlphaFoldDB" id="A0A485LRF2"/>
<proteinExistence type="predicted"/>
<dbReference type="Pfam" id="PF13365">
    <property type="entry name" value="Trypsin_2"/>
    <property type="match status" value="1"/>
</dbReference>
<protein>
    <submittedName>
        <fullName evidence="4">Aste57867_24216 protein</fullName>
    </submittedName>
</protein>
<organism evidence="4 5">
    <name type="scientific">Aphanomyces stellatus</name>
    <dbReference type="NCBI Taxonomy" id="120398"/>
    <lineage>
        <taxon>Eukaryota</taxon>
        <taxon>Sar</taxon>
        <taxon>Stramenopiles</taxon>
        <taxon>Oomycota</taxon>
        <taxon>Saprolegniomycetes</taxon>
        <taxon>Saprolegniales</taxon>
        <taxon>Verrucalvaceae</taxon>
        <taxon>Aphanomyces</taxon>
    </lineage>
</organism>